<keyword evidence="13" id="KW-1185">Reference proteome</keyword>
<dbReference type="InterPro" id="IPR029044">
    <property type="entry name" value="Nucleotide-diphossugar_trans"/>
</dbReference>
<dbReference type="OrthoDB" id="2902148at2"/>
<organism evidence="12 13">
    <name type="scientific">Scopulibacillus darangshiensis</name>
    <dbReference type="NCBI Taxonomy" id="442528"/>
    <lineage>
        <taxon>Bacteria</taxon>
        <taxon>Bacillati</taxon>
        <taxon>Bacillota</taxon>
        <taxon>Bacilli</taxon>
        <taxon>Bacillales</taxon>
        <taxon>Sporolactobacillaceae</taxon>
        <taxon>Scopulibacillus</taxon>
    </lineage>
</organism>
<dbReference type="Gene3D" id="3.90.550.10">
    <property type="entry name" value="Spore Coat Polysaccharide Biosynthesis Protein SpsA, Chain A"/>
    <property type="match status" value="1"/>
</dbReference>
<dbReference type="GO" id="GO:0016757">
    <property type="term" value="F:glycosyltransferase activity"/>
    <property type="evidence" value="ECO:0007669"/>
    <property type="project" value="UniProtKB-KW"/>
</dbReference>
<keyword evidence="4 12" id="KW-0808">Transferase</keyword>
<evidence type="ECO:0000256" key="2">
    <source>
        <dbReference type="ARBA" id="ARBA00022475"/>
    </source>
</evidence>
<dbReference type="NCBIfam" id="TIGR04283">
    <property type="entry name" value="glyco_like_mftF"/>
    <property type="match status" value="1"/>
</dbReference>
<dbReference type="GO" id="GO:0016117">
    <property type="term" value="P:carotenoid biosynthetic process"/>
    <property type="evidence" value="ECO:0007669"/>
    <property type="project" value="UniProtKB-KW"/>
</dbReference>
<comment type="function">
    <text evidence="7">Catalyzes the glycosylation of 4,4'-diaponeurosporenoate, i.e. the esterification of glucose at the C1'' position with the carboxyl group of 4,4'-diaponeurosporenic acid, to form glycosyl-4,4'-diaponeurosporenoate. This is a step in the biosynthesis of staphyloxanthin, an orange pigment present in most staphylococci strains.</text>
</comment>
<gene>
    <name evidence="12" type="ORF">EV207_10729</name>
</gene>
<keyword evidence="5" id="KW-0125">Carotenoid biosynthesis</keyword>
<reference evidence="12 13" key="1">
    <citation type="submission" date="2019-03" db="EMBL/GenBank/DDBJ databases">
        <title>Genomic Encyclopedia of Type Strains, Phase IV (KMG-IV): sequencing the most valuable type-strain genomes for metagenomic binning, comparative biology and taxonomic classification.</title>
        <authorList>
            <person name="Goeker M."/>
        </authorList>
    </citation>
    <scope>NUCLEOTIDE SEQUENCE [LARGE SCALE GENOMIC DNA]</scope>
    <source>
        <strain evidence="12 13">DSM 19377</strain>
    </source>
</reference>
<name>A0A4R2P7Y1_9BACL</name>
<comment type="pathway">
    <text evidence="8">Carotenoid biosynthesis; staphyloxanthin biosynthesis; staphyloxanthin from farnesyl diphosphate: step 4/5.</text>
</comment>
<dbReference type="Pfam" id="PF00535">
    <property type="entry name" value="Glycos_transf_2"/>
    <property type="match status" value="1"/>
</dbReference>
<sequence length="365" mass="41728">MLARYFEKHGFSTVVITMMPYWSKIIGIPRTIGVEFPFGHPFGLPDQHSMQEQVLNEAVKMLQTARHPGEIRELDIPWPQSFDVGYHASHPEEPSQIIRHLREKAMAQVYEEKEGKTGMKLNVKGRIQNTGCNNAKVKKKRNEIISVIIPTLNEQKNVRRLIGTLQPIDRLEIIIADGGSEDRTRQIAGKHCNVISSGRGRANQMNKGAEQAEGDILWFLHADSVISEKAPDQIRHAMRNESVVGGCLTMRFDDRSLLYKMIAWGSNWRAKYRKVIFGDQGFFISRSTFQEIGGFPPVPLMEDWMISQRARKKGKLIVLPERIITSARRFHENGPMRTLLTMLWMQFLFLCGVPTSKLERMYPGG</sequence>
<protein>
    <recommendedName>
        <fullName evidence="10">4,4'-diaponeurosporenoate glycosyltransferase</fullName>
    </recommendedName>
</protein>
<evidence type="ECO:0000313" key="13">
    <source>
        <dbReference type="Proteomes" id="UP000295416"/>
    </source>
</evidence>
<keyword evidence="3" id="KW-0328">Glycosyltransferase</keyword>
<keyword evidence="2" id="KW-1003">Cell membrane</keyword>
<evidence type="ECO:0000259" key="11">
    <source>
        <dbReference type="Pfam" id="PF00535"/>
    </source>
</evidence>
<evidence type="ECO:0000313" key="12">
    <source>
        <dbReference type="EMBL" id="TCP29935.1"/>
    </source>
</evidence>
<dbReference type="InterPro" id="IPR001173">
    <property type="entry name" value="Glyco_trans_2-like"/>
</dbReference>
<dbReference type="Proteomes" id="UP000295416">
    <property type="component" value="Unassembled WGS sequence"/>
</dbReference>
<comment type="similarity">
    <text evidence="9">Belongs to the glycosyltransferase 2 family. CrtQ subfamily.</text>
</comment>
<keyword evidence="6" id="KW-0472">Membrane</keyword>
<evidence type="ECO:0000256" key="8">
    <source>
        <dbReference type="ARBA" id="ARBA00037904"/>
    </source>
</evidence>
<comment type="caution">
    <text evidence="12">The sequence shown here is derived from an EMBL/GenBank/DDBJ whole genome shotgun (WGS) entry which is preliminary data.</text>
</comment>
<evidence type="ECO:0000256" key="6">
    <source>
        <dbReference type="ARBA" id="ARBA00023136"/>
    </source>
</evidence>
<dbReference type="AlphaFoldDB" id="A0A4R2P7Y1"/>
<evidence type="ECO:0000256" key="4">
    <source>
        <dbReference type="ARBA" id="ARBA00022679"/>
    </source>
</evidence>
<evidence type="ECO:0000256" key="7">
    <source>
        <dbReference type="ARBA" id="ARBA00037281"/>
    </source>
</evidence>
<evidence type="ECO:0000256" key="9">
    <source>
        <dbReference type="ARBA" id="ARBA00038120"/>
    </source>
</evidence>
<feature type="domain" description="Glycosyltransferase 2-like" evidence="11">
    <location>
        <begin position="146"/>
        <end position="277"/>
    </location>
</feature>
<evidence type="ECO:0000256" key="1">
    <source>
        <dbReference type="ARBA" id="ARBA00004236"/>
    </source>
</evidence>
<evidence type="ECO:0000256" key="5">
    <source>
        <dbReference type="ARBA" id="ARBA00022746"/>
    </source>
</evidence>
<dbReference type="RefSeq" id="WP_132745026.1">
    <property type="nucleotide sequence ID" value="NZ_SLXK01000007.1"/>
</dbReference>
<dbReference type="CDD" id="cd02522">
    <property type="entry name" value="GT_2_like_a"/>
    <property type="match status" value="1"/>
</dbReference>
<evidence type="ECO:0000256" key="10">
    <source>
        <dbReference type="ARBA" id="ARBA00040345"/>
    </source>
</evidence>
<dbReference type="EMBL" id="SLXK01000007">
    <property type="protein sequence ID" value="TCP29935.1"/>
    <property type="molecule type" value="Genomic_DNA"/>
</dbReference>
<evidence type="ECO:0000256" key="3">
    <source>
        <dbReference type="ARBA" id="ARBA00022676"/>
    </source>
</evidence>
<dbReference type="SUPFAM" id="SSF53448">
    <property type="entry name" value="Nucleotide-diphospho-sugar transferases"/>
    <property type="match status" value="1"/>
</dbReference>
<dbReference type="PANTHER" id="PTHR43646:SF2">
    <property type="entry name" value="GLYCOSYLTRANSFERASE 2-LIKE DOMAIN-CONTAINING PROTEIN"/>
    <property type="match status" value="1"/>
</dbReference>
<dbReference type="GO" id="GO:0005886">
    <property type="term" value="C:plasma membrane"/>
    <property type="evidence" value="ECO:0007669"/>
    <property type="project" value="UniProtKB-SubCell"/>
</dbReference>
<dbReference type="PANTHER" id="PTHR43646">
    <property type="entry name" value="GLYCOSYLTRANSFERASE"/>
    <property type="match status" value="1"/>
</dbReference>
<comment type="subcellular location">
    <subcellularLocation>
        <location evidence="1">Cell membrane</location>
    </subcellularLocation>
</comment>
<dbReference type="InterPro" id="IPR026461">
    <property type="entry name" value="Trfase_2_rSAM/seldom_assoc"/>
</dbReference>
<proteinExistence type="inferred from homology"/>
<accession>A0A4R2P7Y1</accession>